<comment type="subcellular location">
    <subcellularLocation>
        <location evidence="1 11">Cytoplasm</location>
    </subcellularLocation>
</comment>
<evidence type="ECO:0000313" key="14">
    <source>
        <dbReference type="Proteomes" id="UP001164693"/>
    </source>
</evidence>
<evidence type="ECO:0000256" key="11">
    <source>
        <dbReference type="HAMAP-Rule" id="MF_01479"/>
    </source>
</evidence>
<protein>
    <recommendedName>
        <fullName evidence="11">Transcriptional regulator WhiB</fullName>
    </recommendedName>
</protein>
<proteinExistence type="inferred from homology"/>
<evidence type="ECO:0000256" key="2">
    <source>
        <dbReference type="ARBA" id="ARBA00006597"/>
    </source>
</evidence>
<evidence type="ECO:0000256" key="10">
    <source>
        <dbReference type="ARBA" id="ARBA00023163"/>
    </source>
</evidence>
<evidence type="ECO:0000256" key="8">
    <source>
        <dbReference type="ARBA" id="ARBA00023125"/>
    </source>
</evidence>
<evidence type="ECO:0000256" key="1">
    <source>
        <dbReference type="ARBA" id="ARBA00004496"/>
    </source>
</evidence>
<keyword evidence="9 11" id="KW-1015">Disulfide bond</keyword>
<evidence type="ECO:0000256" key="6">
    <source>
        <dbReference type="ARBA" id="ARBA00023014"/>
    </source>
</evidence>
<comment type="similarity">
    <text evidence="2 11">Belongs to the WhiB family.</text>
</comment>
<name>A0ABY7JVQ5_9ACTN</name>
<feature type="binding site" evidence="11">
    <location>
        <position position="9"/>
    </location>
    <ligand>
        <name>[4Fe-4S] cluster</name>
        <dbReference type="ChEBI" id="CHEBI:49883"/>
    </ligand>
</feature>
<evidence type="ECO:0000256" key="9">
    <source>
        <dbReference type="ARBA" id="ARBA00023157"/>
    </source>
</evidence>
<comment type="PTM">
    <text evidence="11">The Fe-S cluster can be nitrosylated by nitric oxide (NO).</text>
</comment>
<feature type="binding site" evidence="11">
    <location>
        <position position="37"/>
    </location>
    <ligand>
        <name>[4Fe-4S] cluster</name>
        <dbReference type="ChEBI" id="CHEBI:49883"/>
    </ligand>
</feature>
<organism evidence="13 14">
    <name type="scientific">Jatrophihabitans cynanchi</name>
    <dbReference type="NCBI Taxonomy" id="2944128"/>
    <lineage>
        <taxon>Bacteria</taxon>
        <taxon>Bacillati</taxon>
        <taxon>Actinomycetota</taxon>
        <taxon>Actinomycetes</taxon>
        <taxon>Jatrophihabitantales</taxon>
        <taxon>Jatrophihabitantaceae</taxon>
        <taxon>Jatrophihabitans</taxon>
    </lineage>
</organism>
<keyword evidence="3 11" id="KW-0004">4Fe-4S</keyword>
<feature type="domain" description="4Fe-4S Wbl-type" evidence="12">
    <location>
        <begin position="8"/>
        <end position="70"/>
    </location>
</feature>
<comment type="PTM">
    <text evidence="11">Upon Fe-S cluster removal intramolecular disulfide bonds are formed.</text>
</comment>
<gene>
    <name evidence="11" type="primary">whiB</name>
    <name evidence="13" type="ORF">M6B22_19205</name>
</gene>
<dbReference type="EMBL" id="CP097463">
    <property type="protein sequence ID" value="WAX56634.1"/>
    <property type="molecule type" value="Genomic_DNA"/>
</dbReference>
<keyword evidence="5 11" id="KW-0408">Iron</keyword>
<reference evidence="13" key="1">
    <citation type="submission" date="2022-05" db="EMBL/GenBank/DDBJ databases">
        <title>Jatrophihabitans sp. SB3-54 whole genome sequence.</title>
        <authorList>
            <person name="Suh M.K."/>
            <person name="Eom M.K."/>
            <person name="Kim J.S."/>
            <person name="Kim H.S."/>
            <person name="Do H.E."/>
            <person name="Shin Y.K."/>
            <person name="Lee J.-S."/>
        </authorList>
    </citation>
    <scope>NUCLEOTIDE SEQUENCE</scope>
    <source>
        <strain evidence="13">SB3-54</strain>
    </source>
</reference>
<dbReference type="Proteomes" id="UP001164693">
    <property type="component" value="Chromosome"/>
</dbReference>
<comment type="cofactor">
    <cofactor evidence="11">
        <name>[4Fe-4S] cluster</name>
        <dbReference type="ChEBI" id="CHEBI:49883"/>
    </cofactor>
    <text evidence="11">Binds 1 [4Fe-4S] cluster per subunit. Following nitrosylation of the [4Fe-4S] cluster binds 1 [4Fe-8(NO)] cluster per subunit.</text>
</comment>
<keyword evidence="11" id="KW-0963">Cytoplasm</keyword>
<evidence type="ECO:0000259" key="12">
    <source>
        <dbReference type="PROSITE" id="PS51674"/>
    </source>
</evidence>
<keyword evidence="4 11" id="KW-0479">Metal-binding</keyword>
<accession>A0ABY7JVQ5</accession>
<dbReference type="RefSeq" id="WP_269443167.1">
    <property type="nucleotide sequence ID" value="NZ_CP097463.1"/>
</dbReference>
<dbReference type="PROSITE" id="PS51674">
    <property type="entry name" value="4FE4S_WBL"/>
    <property type="match status" value="1"/>
</dbReference>
<evidence type="ECO:0000256" key="5">
    <source>
        <dbReference type="ARBA" id="ARBA00023004"/>
    </source>
</evidence>
<keyword evidence="7 11" id="KW-0805">Transcription regulation</keyword>
<dbReference type="PANTHER" id="PTHR38839:SF6">
    <property type="entry name" value="TRANSCRIPTIONAL REGULATOR WHIB1"/>
    <property type="match status" value="1"/>
</dbReference>
<feature type="binding site" evidence="11">
    <location>
        <position position="40"/>
    </location>
    <ligand>
        <name>[4Fe-4S] cluster</name>
        <dbReference type="ChEBI" id="CHEBI:49883"/>
    </ligand>
</feature>
<evidence type="ECO:0000256" key="4">
    <source>
        <dbReference type="ARBA" id="ARBA00022723"/>
    </source>
</evidence>
<comment type="function">
    <text evidence="11">Acts as a transcriptional regulator. Probably redox-responsive. The apo- but not holo-form probably binds DNA.</text>
</comment>
<dbReference type="PANTHER" id="PTHR38839">
    <property type="entry name" value="TRANSCRIPTIONAL REGULATOR WHID-RELATED"/>
    <property type="match status" value="1"/>
</dbReference>
<keyword evidence="10 11" id="KW-0804">Transcription</keyword>
<evidence type="ECO:0000313" key="13">
    <source>
        <dbReference type="EMBL" id="WAX56634.1"/>
    </source>
</evidence>
<dbReference type="InterPro" id="IPR034768">
    <property type="entry name" value="4FE4S_WBL"/>
</dbReference>
<evidence type="ECO:0000256" key="7">
    <source>
        <dbReference type="ARBA" id="ARBA00023015"/>
    </source>
</evidence>
<keyword evidence="6 11" id="KW-0411">Iron-sulfur</keyword>
<sequence length="83" mass="9433">MDWRHRAICRDEDPELFFPIGNTGPALLQIEQAKSVCRRCPVIQECLAWALESGQDAGVWGGLSEDERRALKRRNARARARLA</sequence>
<dbReference type="InterPro" id="IPR003482">
    <property type="entry name" value="Whib"/>
</dbReference>
<dbReference type="HAMAP" id="MF_01479">
    <property type="entry name" value="WhiB"/>
    <property type="match status" value="1"/>
</dbReference>
<dbReference type="Pfam" id="PF02467">
    <property type="entry name" value="Whib"/>
    <property type="match status" value="1"/>
</dbReference>
<evidence type="ECO:0000256" key="3">
    <source>
        <dbReference type="ARBA" id="ARBA00022485"/>
    </source>
</evidence>
<keyword evidence="8 11" id="KW-0238">DNA-binding</keyword>
<keyword evidence="14" id="KW-1185">Reference proteome</keyword>
<feature type="binding site" evidence="11">
    <location>
        <position position="46"/>
    </location>
    <ligand>
        <name>[4Fe-4S] cluster</name>
        <dbReference type="ChEBI" id="CHEBI:49883"/>
    </ligand>
</feature>